<comment type="caution">
    <text evidence="2">The sequence shown here is derived from an EMBL/GenBank/DDBJ whole genome shotgun (WGS) entry which is preliminary data.</text>
</comment>
<organism evidence="2 3">
    <name type="scientific">Dyella acidiphila</name>
    <dbReference type="NCBI Taxonomy" id="2775866"/>
    <lineage>
        <taxon>Bacteria</taxon>
        <taxon>Pseudomonadati</taxon>
        <taxon>Pseudomonadota</taxon>
        <taxon>Gammaproteobacteria</taxon>
        <taxon>Lysobacterales</taxon>
        <taxon>Rhodanobacteraceae</taxon>
        <taxon>Dyella</taxon>
    </lineage>
</organism>
<evidence type="ECO:0008006" key="4">
    <source>
        <dbReference type="Google" id="ProtNLM"/>
    </source>
</evidence>
<keyword evidence="3" id="KW-1185">Reference proteome</keyword>
<evidence type="ECO:0000256" key="1">
    <source>
        <dbReference type="SAM" id="MobiDB-lite"/>
    </source>
</evidence>
<dbReference type="EMBL" id="JACZZA010000010">
    <property type="protein sequence ID" value="MBE1161819.1"/>
    <property type="molecule type" value="Genomic_DNA"/>
</dbReference>
<sequence>MTLRNEAVERRRRKNVKFEQERVASLDSDLQRAGGIKSPPKNEDKPKPAKKSTH</sequence>
<name>A0ABR9GCQ7_9GAMM</name>
<gene>
    <name evidence="2" type="ORF">IGX34_15660</name>
</gene>
<reference evidence="2 3" key="1">
    <citation type="submission" date="2020-09" db="EMBL/GenBank/DDBJ databases">
        <title>Dyella sp. 7MK23 isolated from forest soil.</title>
        <authorList>
            <person name="Fu J."/>
        </authorList>
    </citation>
    <scope>NUCLEOTIDE SEQUENCE [LARGE SCALE GENOMIC DNA]</scope>
    <source>
        <strain evidence="2 3">7MK23</strain>
    </source>
</reference>
<accession>A0ABR9GCQ7</accession>
<dbReference type="Proteomes" id="UP000651010">
    <property type="component" value="Unassembled WGS sequence"/>
</dbReference>
<protein>
    <recommendedName>
        <fullName evidence="4">DUF4169 family protein</fullName>
    </recommendedName>
</protein>
<evidence type="ECO:0000313" key="3">
    <source>
        <dbReference type="Proteomes" id="UP000651010"/>
    </source>
</evidence>
<evidence type="ECO:0000313" key="2">
    <source>
        <dbReference type="EMBL" id="MBE1161819.1"/>
    </source>
</evidence>
<dbReference type="RefSeq" id="WP_192556663.1">
    <property type="nucleotide sequence ID" value="NZ_JACZZA010000010.1"/>
</dbReference>
<proteinExistence type="predicted"/>
<feature type="region of interest" description="Disordered" evidence="1">
    <location>
        <begin position="1"/>
        <end position="54"/>
    </location>
</feature>